<evidence type="ECO:0000313" key="1">
    <source>
        <dbReference type="EMBL" id="CAG5001247.1"/>
    </source>
</evidence>
<accession>A0A916N626</accession>
<organism evidence="1 2">
    <name type="scientific">Dyadobacter helix</name>
    <dbReference type="NCBI Taxonomy" id="2822344"/>
    <lineage>
        <taxon>Bacteria</taxon>
        <taxon>Pseudomonadati</taxon>
        <taxon>Bacteroidota</taxon>
        <taxon>Cytophagia</taxon>
        <taxon>Cytophagales</taxon>
        <taxon>Spirosomataceae</taxon>
        <taxon>Dyadobacter</taxon>
    </lineage>
</organism>
<reference evidence="1" key="1">
    <citation type="submission" date="2021-04" db="EMBL/GenBank/DDBJ databases">
        <authorList>
            <person name="Rodrigo-Torres L."/>
            <person name="Arahal R. D."/>
            <person name="Lucena T."/>
        </authorList>
    </citation>
    <scope>NUCLEOTIDE SEQUENCE</scope>
    <source>
        <strain evidence="1">CECT 9275</strain>
    </source>
</reference>
<proteinExistence type="predicted"/>
<sequence>MSKTDFTGPIISEYHGPVITEINGPKFRIIFGGRWAKFSSGQACSLRLENGGYWANNDFDFGSHWANSFE</sequence>
<dbReference type="EMBL" id="CAJRAF010000002">
    <property type="protein sequence ID" value="CAG5001247.1"/>
    <property type="molecule type" value="Genomic_DNA"/>
</dbReference>
<evidence type="ECO:0000313" key="2">
    <source>
        <dbReference type="Proteomes" id="UP000680038"/>
    </source>
</evidence>
<dbReference type="AlphaFoldDB" id="A0A916N626"/>
<comment type="caution">
    <text evidence="1">The sequence shown here is derived from an EMBL/GenBank/DDBJ whole genome shotgun (WGS) entry which is preliminary data.</text>
</comment>
<protein>
    <submittedName>
        <fullName evidence="1">Uncharacterized protein</fullName>
    </submittedName>
</protein>
<gene>
    <name evidence="1" type="ORF">DYBT9275_02627</name>
</gene>
<name>A0A916N626_9BACT</name>
<dbReference type="RefSeq" id="WP_215239237.1">
    <property type="nucleotide sequence ID" value="NZ_CAJRAF010000002.1"/>
</dbReference>
<keyword evidence="2" id="KW-1185">Reference proteome</keyword>
<dbReference type="Proteomes" id="UP000680038">
    <property type="component" value="Unassembled WGS sequence"/>
</dbReference>